<dbReference type="GO" id="GO:0004519">
    <property type="term" value="F:endonuclease activity"/>
    <property type="evidence" value="ECO:0007669"/>
    <property type="project" value="UniProtKB-KW"/>
</dbReference>
<dbReference type="Proteomes" id="UP000219522">
    <property type="component" value="Unassembled WGS sequence"/>
</dbReference>
<gene>
    <name evidence="1" type="ORF">SAMN05446927_8213</name>
</gene>
<dbReference type="CDD" id="cd00085">
    <property type="entry name" value="HNHc"/>
    <property type="match status" value="1"/>
</dbReference>
<dbReference type="EMBL" id="OCSU01000004">
    <property type="protein sequence ID" value="SOE91302.1"/>
    <property type="molecule type" value="Genomic_DNA"/>
</dbReference>
<dbReference type="Gene3D" id="1.10.30.50">
    <property type="match status" value="1"/>
</dbReference>
<reference evidence="1 2" key="1">
    <citation type="submission" date="2017-09" db="EMBL/GenBank/DDBJ databases">
        <authorList>
            <person name="Varghese N."/>
            <person name="Submissions S."/>
        </authorList>
    </citation>
    <scope>NUCLEOTIDE SEQUENCE [LARGE SCALE GENOMIC DNA]</scope>
    <source>
        <strain evidence="1 2">OK806</strain>
    </source>
</reference>
<keyword evidence="1" id="KW-0540">Nuclease</keyword>
<dbReference type="AlphaFoldDB" id="A0A7Z7IEV3"/>
<proteinExistence type="predicted"/>
<accession>A0A7Z7IEV3</accession>
<dbReference type="RefSeq" id="WP_062640487.1">
    <property type="nucleotide sequence ID" value="NZ_FCOG02000083.1"/>
</dbReference>
<keyword evidence="2" id="KW-1185">Reference proteome</keyword>
<dbReference type="OrthoDB" id="9816185at2"/>
<keyword evidence="1" id="KW-0255">Endonuclease</keyword>
<protein>
    <submittedName>
        <fullName evidence="1">HNH endonuclease</fullName>
    </submittedName>
</protein>
<evidence type="ECO:0000313" key="1">
    <source>
        <dbReference type="EMBL" id="SOE91302.1"/>
    </source>
</evidence>
<comment type="caution">
    <text evidence="1">The sequence shown here is derived from an EMBL/GenBank/DDBJ whole genome shotgun (WGS) entry which is preliminary data.</text>
</comment>
<name>A0A7Z7IEV3_9BURK</name>
<organism evidence="1 2">
    <name type="scientific">Caballeronia arationis</name>
    <dbReference type="NCBI Taxonomy" id="1777142"/>
    <lineage>
        <taxon>Bacteria</taxon>
        <taxon>Pseudomonadati</taxon>
        <taxon>Pseudomonadota</taxon>
        <taxon>Betaproteobacteria</taxon>
        <taxon>Burkholderiales</taxon>
        <taxon>Burkholderiaceae</taxon>
        <taxon>Caballeronia</taxon>
    </lineage>
</organism>
<dbReference type="InterPro" id="IPR003615">
    <property type="entry name" value="HNH_nuc"/>
</dbReference>
<keyword evidence="1" id="KW-0378">Hydrolase</keyword>
<evidence type="ECO:0000313" key="2">
    <source>
        <dbReference type="Proteomes" id="UP000219522"/>
    </source>
</evidence>
<sequence length="243" mass="27398">MKFIPAPVEYVEEKIKAKVDGYNLLKETEKSGKYWDQPDDAALAAVKKHIKDYYIGVQDGKCPYCRQQMLVKHNGAWDAEHIIPKDLHPRFLFDPENLCVSCKDCNGEKSNKNVLKNSNYKPKKLPRNKDAYIICHPHFDTYEDEVKVVMNPLFHIPKSEKGRKTIEICGLLRFAYKMSTYGTVSTGIADEIGVLHRSLASATEGGEQALILAAIKDKCDEGVELAKRARIADLVKRQSALTG</sequence>